<feature type="non-terminal residue" evidence="1">
    <location>
        <position position="456"/>
    </location>
</feature>
<keyword evidence="2" id="KW-1185">Reference proteome</keyword>
<evidence type="ECO:0000313" key="2">
    <source>
        <dbReference type="Proteomes" id="UP000649617"/>
    </source>
</evidence>
<dbReference type="Proteomes" id="UP000649617">
    <property type="component" value="Unassembled WGS sequence"/>
</dbReference>
<sequence>MTVKSMLLSQYQYGCRYLDEFPGYREVFEMEGNFVGGIIFPGSGWFQVFSLRRCKELIDEEELFRGHRYRHVVLSRFDNMWLEPHPLIPDRLGCWIPWYRGGNDWGGLNDHHAWCDRHSAEIYMSGRYSSVVDAAERRELREWYESCGKFTYPGSLNVEKHIRYILEKAGIPVYRFHGGPFRSCAATSNSAGPGKSCRYEEELGMLGKSSGTQLLDVLERHRQKKPEGVRWPILALNRVDGGQYPHHPAFREFPCQPWPVTEKFVFDWTGLRWPKSICRSDVVVHQSDHWKAEREVWKLVCQLHIAHLRSGLQLAQPPLPPVDAGYFLAIAIAEAVLRSDGPFVMGTFGARLGHLAARAAKLLNRRARSSQLFVAEGAVGEEWFCELLPQVFLEDLQKVDLRCGQTSVAAFLEWLEEQAHVDLVLLSASHASSLREWRETLMTRADTVAILDVKHE</sequence>
<proteinExistence type="predicted"/>
<dbReference type="OrthoDB" id="445618at2759"/>
<name>A0A812TPP5_SYMPI</name>
<dbReference type="AlphaFoldDB" id="A0A812TPP5"/>
<comment type="caution">
    <text evidence="1">The sequence shown here is derived from an EMBL/GenBank/DDBJ whole genome shotgun (WGS) entry which is preliminary data.</text>
</comment>
<accession>A0A812TPP5</accession>
<dbReference type="EMBL" id="CAJNIZ010033212">
    <property type="protein sequence ID" value="CAE7543185.1"/>
    <property type="molecule type" value="Genomic_DNA"/>
</dbReference>
<protein>
    <submittedName>
        <fullName evidence="1">Uncharacterized protein</fullName>
    </submittedName>
</protein>
<organism evidence="1 2">
    <name type="scientific">Symbiodinium pilosum</name>
    <name type="common">Dinoflagellate</name>
    <dbReference type="NCBI Taxonomy" id="2952"/>
    <lineage>
        <taxon>Eukaryota</taxon>
        <taxon>Sar</taxon>
        <taxon>Alveolata</taxon>
        <taxon>Dinophyceae</taxon>
        <taxon>Suessiales</taxon>
        <taxon>Symbiodiniaceae</taxon>
        <taxon>Symbiodinium</taxon>
    </lineage>
</organism>
<reference evidence="1" key="1">
    <citation type="submission" date="2021-02" db="EMBL/GenBank/DDBJ databases">
        <authorList>
            <person name="Dougan E. K."/>
            <person name="Rhodes N."/>
            <person name="Thang M."/>
            <person name="Chan C."/>
        </authorList>
    </citation>
    <scope>NUCLEOTIDE SEQUENCE</scope>
</reference>
<gene>
    <name evidence="1" type="ORF">SPIL2461_LOCUS14383</name>
</gene>
<evidence type="ECO:0000313" key="1">
    <source>
        <dbReference type="EMBL" id="CAE7543185.1"/>
    </source>
</evidence>